<evidence type="ECO:0000256" key="1">
    <source>
        <dbReference type="SAM" id="MobiDB-lite"/>
    </source>
</evidence>
<feature type="compositionally biased region" description="Basic and acidic residues" evidence="1">
    <location>
        <begin position="7"/>
        <end position="29"/>
    </location>
</feature>
<reference evidence="3" key="1">
    <citation type="submission" date="2008-07" db="EMBL/GenBank/DDBJ databases">
        <title>Annotation of Ajellomyces capsulatus strain H88.</title>
        <authorList>
            <person name="Champion M."/>
            <person name="Cuomo C."/>
            <person name="Ma L.-J."/>
            <person name="Henn M.R."/>
            <person name="Sil A."/>
            <person name="Goldman B."/>
            <person name="Young S.K."/>
            <person name="Kodira C.D."/>
            <person name="Zeng Q."/>
            <person name="Koehrsen M."/>
            <person name="Alvarado L."/>
            <person name="Berlin A."/>
            <person name="Borenstein D."/>
            <person name="Chen Z."/>
            <person name="Engels R."/>
            <person name="Freedman E."/>
            <person name="Gellesch M."/>
            <person name="Goldberg J."/>
            <person name="Griggs A."/>
            <person name="Gujja S."/>
            <person name="Heiman D."/>
            <person name="Hepburn T."/>
            <person name="Howarth C."/>
            <person name="Jen D."/>
            <person name="Larson L."/>
            <person name="Lewis B."/>
            <person name="Mehta T."/>
            <person name="Park D."/>
            <person name="Pearson M."/>
            <person name="Roberts A."/>
            <person name="Saif S."/>
            <person name="Shea T."/>
            <person name="Shenoy N."/>
            <person name="Sisk P."/>
            <person name="Stolte C."/>
            <person name="Sykes S."/>
            <person name="Walk T."/>
            <person name="White J."/>
            <person name="Yandava C."/>
            <person name="Klein B."/>
            <person name="McEwen J.G."/>
            <person name="Puccia R."/>
            <person name="Goldman G.H."/>
            <person name="Felipe M.S."/>
            <person name="Nino-Vega G."/>
            <person name="San-Blas G."/>
            <person name="Taylor J."/>
            <person name="Mendoza L."/>
            <person name="Galagan J."/>
            <person name="Nusbaum C."/>
            <person name="Birren B."/>
        </authorList>
    </citation>
    <scope>NUCLEOTIDE SEQUENCE [LARGE SCALE GENOMIC DNA]</scope>
    <source>
        <strain evidence="3">H88</strain>
    </source>
</reference>
<protein>
    <submittedName>
        <fullName evidence="2">Predicted protein</fullName>
    </submittedName>
</protein>
<gene>
    <name evidence="2" type="ORF">HCEG_02349</name>
</gene>
<feature type="region of interest" description="Disordered" evidence="1">
    <location>
        <begin position="87"/>
        <end position="106"/>
    </location>
</feature>
<dbReference type="OrthoDB" id="10444069at2759"/>
<accession>F0UBY1</accession>
<evidence type="ECO:0000313" key="2">
    <source>
        <dbReference type="EMBL" id="EGC43134.1"/>
    </source>
</evidence>
<dbReference type="AlphaFoldDB" id="F0UBY1"/>
<feature type="region of interest" description="Disordered" evidence="1">
    <location>
        <begin position="1"/>
        <end position="29"/>
    </location>
</feature>
<sequence>MNMLDHFQLKDNSRLLHPHTDTDPVDEDKSAARHRINTLPCMSLSPYSFIRDDKHWRRPPHKSQQWDKCSQEVYILWNTGETSIESGGYTQAQESIAASDEGANPW</sequence>
<dbReference type="HOGENOM" id="CLU_2222437_0_0_1"/>
<name>F0UBY1_AJEC8</name>
<dbReference type="Proteomes" id="UP000008142">
    <property type="component" value="Unassembled WGS sequence"/>
</dbReference>
<dbReference type="EMBL" id="DS990637">
    <property type="protein sequence ID" value="EGC43134.1"/>
    <property type="molecule type" value="Genomic_DNA"/>
</dbReference>
<organism evidence="3">
    <name type="scientific">Ajellomyces capsulatus (strain H88)</name>
    <name type="common">Darling's disease fungus</name>
    <name type="synonym">Histoplasma capsulatum</name>
    <dbReference type="NCBI Taxonomy" id="544711"/>
    <lineage>
        <taxon>Eukaryota</taxon>
        <taxon>Fungi</taxon>
        <taxon>Dikarya</taxon>
        <taxon>Ascomycota</taxon>
        <taxon>Pezizomycotina</taxon>
        <taxon>Eurotiomycetes</taxon>
        <taxon>Eurotiomycetidae</taxon>
        <taxon>Onygenales</taxon>
        <taxon>Ajellomycetaceae</taxon>
        <taxon>Histoplasma</taxon>
    </lineage>
</organism>
<proteinExistence type="predicted"/>
<evidence type="ECO:0000313" key="3">
    <source>
        <dbReference type="Proteomes" id="UP000008142"/>
    </source>
</evidence>
<feature type="compositionally biased region" description="Polar residues" evidence="1">
    <location>
        <begin position="87"/>
        <end position="96"/>
    </location>
</feature>